<organism evidence="1">
    <name type="scientific">uncultured bacterium</name>
    <name type="common">gcode 4</name>
    <dbReference type="NCBI Taxonomy" id="1234023"/>
    <lineage>
        <taxon>Bacteria</taxon>
        <taxon>environmental samples</taxon>
    </lineage>
</organism>
<evidence type="ECO:0000313" key="1">
    <source>
        <dbReference type="EMBL" id="EKD29304.1"/>
    </source>
</evidence>
<reference evidence="1" key="1">
    <citation type="journal article" date="2012" name="Science">
        <title>Fermentation, hydrogen, and sulfur metabolism in multiple uncultivated bacterial phyla.</title>
        <authorList>
            <person name="Wrighton K.C."/>
            <person name="Thomas B.C."/>
            <person name="Sharon I."/>
            <person name="Miller C.S."/>
            <person name="Castelle C.J."/>
            <person name="VerBerkmoes N.C."/>
            <person name="Wilkins M.J."/>
            <person name="Hettich R.L."/>
            <person name="Lipton M.S."/>
            <person name="Williams K.H."/>
            <person name="Long P.E."/>
            <person name="Banfield J.F."/>
        </authorList>
    </citation>
    <scope>NUCLEOTIDE SEQUENCE [LARGE SCALE GENOMIC DNA]</scope>
</reference>
<feature type="non-terminal residue" evidence="1">
    <location>
        <position position="218"/>
    </location>
</feature>
<dbReference type="EMBL" id="AMFJ01034449">
    <property type="protein sequence ID" value="EKD29304.1"/>
    <property type="molecule type" value="Genomic_DNA"/>
</dbReference>
<gene>
    <name evidence="1" type="ORF">ACD_78C00449G0002</name>
</gene>
<comment type="caution">
    <text evidence="1">The sequence shown here is derived from an EMBL/GenBank/DDBJ whole genome shotgun (WGS) entry which is preliminary data.</text>
</comment>
<protein>
    <submittedName>
        <fullName evidence="1">Uncharacterized protein</fullName>
    </submittedName>
</protein>
<proteinExistence type="predicted"/>
<accession>K1YVL7</accession>
<name>K1YVL7_9BACT</name>
<sequence>MCFVVVAPHSFEYSFARVLKWDIEVGEELLETLQFLYMLESENIGVHVVQSKFKIPGNRFDFFQEFKKSWFSVEIRSVSSGILCNNLDLPNSVRKHRLYFFYYILHLSTRLLPTNLRDDTEGTAIIATFGYLQVLVPEWSMDIRPHFVSTPDERTLIVLLGFPSDDFEIFREFLLLRLFHSHLRSHDSAHIDPDGFPEQESLDGRVADERNYRMEVLE</sequence>
<dbReference type="AlphaFoldDB" id="K1YVL7"/>